<accession>W6MMT1</accession>
<dbReference type="HOGENOM" id="CLU_1959903_0_0_1"/>
<reference evidence="1" key="1">
    <citation type="submission" date="2013-12" db="EMBL/GenBank/DDBJ databases">
        <authorList>
            <person name="Genoscope - CEA"/>
        </authorList>
    </citation>
    <scope>NUCLEOTIDE SEQUENCE</scope>
    <source>
        <strain evidence="1">CBS 1993</strain>
    </source>
</reference>
<dbReference type="Proteomes" id="UP000019384">
    <property type="component" value="Unassembled WGS sequence"/>
</dbReference>
<dbReference type="RefSeq" id="XP_022459916.1">
    <property type="nucleotide sequence ID" value="XM_022602366.1"/>
</dbReference>
<evidence type="ECO:0000313" key="2">
    <source>
        <dbReference type="Proteomes" id="UP000019384"/>
    </source>
</evidence>
<dbReference type="AlphaFoldDB" id="W6MMT1"/>
<organism evidence="1 2">
    <name type="scientific">Kuraishia capsulata CBS 1993</name>
    <dbReference type="NCBI Taxonomy" id="1382522"/>
    <lineage>
        <taxon>Eukaryota</taxon>
        <taxon>Fungi</taxon>
        <taxon>Dikarya</taxon>
        <taxon>Ascomycota</taxon>
        <taxon>Saccharomycotina</taxon>
        <taxon>Pichiomycetes</taxon>
        <taxon>Pichiales</taxon>
        <taxon>Pichiaceae</taxon>
        <taxon>Kuraishia</taxon>
    </lineage>
</organism>
<keyword evidence="2" id="KW-1185">Reference proteome</keyword>
<sequence length="128" mass="13670">MAEFPLTLDCGAENATIYGPSYQNLLNAYYCGENFLAVTSDEKSAQSFLNSSSSEDHLPLKISCGKGSSVTINNGTTADEYVTAYDCGKVEYAAINTSAAPARLKHHGKLTLMSYVFAILMLSGFACS</sequence>
<reference evidence="1" key="2">
    <citation type="submission" date="2014-02" db="EMBL/GenBank/DDBJ databases">
        <title>Complete DNA sequence of /Kuraishia capsulata/ illustrates novel genomic features among budding yeasts (/Saccharomycotina/).</title>
        <authorList>
            <person name="Morales L."/>
            <person name="Noel B."/>
            <person name="Porcel B."/>
            <person name="Marcet-Houben M."/>
            <person name="Hullo M-F."/>
            <person name="Sacerdot C."/>
            <person name="Tekaia F."/>
            <person name="Leh-Louis V."/>
            <person name="Despons L."/>
            <person name="Khanna V."/>
            <person name="Aury J-M."/>
            <person name="Barbe V."/>
            <person name="Couloux A."/>
            <person name="Labadie K."/>
            <person name="Pelletier E."/>
            <person name="Souciet J-L."/>
            <person name="Boekhout T."/>
            <person name="Gabaldon T."/>
            <person name="Wincker P."/>
            <person name="Dujon B."/>
        </authorList>
    </citation>
    <scope>NUCLEOTIDE SEQUENCE</scope>
    <source>
        <strain evidence="1">CBS 1993</strain>
    </source>
</reference>
<dbReference type="EMBL" id="HG793128">
    <property type="protein sequence ID" value="CDK27924.1"/>
    <property type="molecule type" value="Genomic_DNA"/>
</dbReference>
<dbReference type="GeneID" id="34521304"/>
<protein>
    <submittedName>
        <fullName evidence="1">Uncharacterized protein</fullName>
    </submittedName>
</protein>
<name>W6MMT1_9ASCO</name>
<proteinExistence type="predicted"/>
<gene>
    <name evidence="1" type="ORF">KUCA_T00003904001</name>
</gene>
<evidence type="ECO:0000313" key="1">
    <source>
        <dbReference type="EMBL" id="CDK27924.1"/>
    </source>
</evidence>